<evidence type="ECO:0000259" key="6">
    <source>
        <dbReference type="PROSITE" id="PS51123"/>
    </source>
</evidence>
<dbReference type="PANTHER" id="PTHR30329">
    <property type="entry name" value="STATOR ELEMENT OF FLAGELLAR MOTOR COMPLEX"/>
    <property type="match status" value="1"/>
</dbReference>
<dbReference type="InterPro" id="IPR006665">
    <property type="entry name" value="OmpA-like"/>
</dbReference>
<comment type="subcellular location">
    <subcellularLocation>
        <location evidence="1">Cell outer membrane</location>
    </subcellularLocation>
</comment>
<keyword evidence="3" id="KW-0998">Cell outer membrane</keyword>
<organism evidence="7 8">
    <name type="scientific">Cytophaga hutchinsonii (strain ATCC 33406 / DSM 1761 / CIP 103989 / NBRC 15051 / NCIMB 9469 / D465)</name>
    <dbReference type="NCBI Taxonomy" id="269798"/>
    <lineage>
        <taxon>Bacteria</taxon>
        <taxon>Pseudomonadati</taxon>
        <taxon>Bacteroidota</taxon>
        <taxon>Cytophagia</taxon>
        <taxon>Cytophagales</taxon>
        <taxon>Cytophagaceae</taxon>
        <taxon>Cytophaga</taxon>
    </lineage>
</organism>
<dbReference type="AlphaFoldDB" id="A0A6N4SSM3"/>
<dbReference type="Gene3D" id="3.30.1330.60">
    <property type="entry name" value="OmpA-like domain"/>
    <property type="match status" value="1"/>
</dbReference>
<name>A0A6N4SSM3_CYTH3</name>
<dbReference type="GO" id="GO:0009279">
    <property type="term" value="C:cell outer membrane"/>
    <property type="evidence" value="ECO:0007669"/>
    <property type="project" value="UniProtKB-SubCell"/>
</dbReference>
<feature type="signal peptide" evidence="5">
    <location>
        <begin position="1"/>
        <end position="18"/>
    </location>
</feature>
<feature type="chain" id="PRO_5026690302" evidence="5">
    <location>
        <begin position="19"/>
        <end position="510"/>
    </location>
</feature>
<sequence>MKKSIFLCLFFTSKLLFAQDASEMYVHQNLGENINSKATELTPRISADGKIMFFVRDGHPDNKNQQDIWHSEKDSVGNWAPAKRADDKINQLPANCVWSVNADGNSLLIRGAYDNGKYLGKGFSLTRLTKNGWTDPQMLVIQDLAKVNLGENDGAYLSTDGNAIIFTMCDKKKCTLYDLFVSTKKQDGTYTRPVKLGTTVNASDFNEFAPFLAADNKTLYFSSDRPGGLGLTDVYKTERLSDTSWLNWSTPVNMGEHVNTSSKDAYYVTDAKGEYAYMVSDLNSYGSADIIRFKLKEEHKPKPVALYDGKIYNAKTKEQILDATIEYKIYPDDSDEGVGHTDHETGQYKIILPFGHNYSVDVFAAGYVPEYDTITVGSKNEYIEITRDYYLVPIEVGQSIKLNHIYFETSKYDLLPESYYELDKVVKLLRENPKMKIEIEGHTDNQGNADKNMILSQNRAKSVMDYIISKGITADRITSKGFGITKPMVDNDTPENRQLNRRVEFTILQK</sequence>
<keyword evidence="2 4" id="KW-0472">Membrane</keyword>
<dbReference type="Pfam" id="PF00691">
    <property type="entry name" value="OmpA"/>
    <property type="match status" value="1"/>
</dbReference>
<dbReference type="KEGG" id="chu:CHU_2141"/>
<dbReference type="EMBL" id="CP000383">
    <property type="protein sequence ID" value="ABG59404.1"/>
    <property type="molecule type" value="Genomic_DNA"/>
</dbReference>
<dbReference type="InterPro" id="IPR006664">
    <property type="entry name" value="OMP_bac"/>
</dbReference>
<accession>A0A6N4SSM3</accession>
<evidence type="ECO:0000256" key="4">
    <source>
        <dbReference type="PROSITE-ProRule" id="PRU00473"/>
    </source>
</evidence>
<dbReference type="SUPFAM" id="SSF82171">
    <property type="entry name" value="DPP6 N-terminal domain-like"/>
    <property type="match status" value="1"/>
</dbReference>
<dbReference type="Proteomes" id="UP000001822">
    <property type="component" value="Chromosome"/>
</dbReference>
<dbReference type="InterPro" id="IPR011659">
    <property type="entry name" value="WD40"/>
</dbReference>
<dbReference type="OrthoDB" id="9809364at2"/>
<dbReference type="RefSeq" id="WP_011585521.1">
    <property type="nucleotide sequence ID" value="NC_008255.1"/>
</dbReference>
<dbReference type="PRINTS" id="PR01021">
    <property type="entry name" value="OMPADOMAIN"/>
</dbReference>
<dbReference type="PROSITE" id="PS51123">
    <property type="entry name" value="OMPA_2"/>
    <property type="match status" value="1"/>
</dbReference>
<evidence type="ECO:0000256" key="2">
    <source>
        <dbReference type="ARBA" id="ARBA00023136"/>
    </source>
</evidence>
<dbReference type="Pfam" id="PF07676">
    <property type="entry name" value="PD40"/>
    <property type="match status" value="2"/>
</dbReference>
<reference evidence="7 8" key="1">
    <citation type="journal article" date="2007" name="Appl. Environ. Microbiol.">
        <title>Genome sequence of the cellulolytic gliding bacterium Cytophaga hutchinsonii.</title>
        <authorList>
            <person name="Xie G."/>
            <person name="Bruce D.C."/>
            <person name="Challacombe J.F."/>
            <person name="Chertkov O."/>
            <person name="Detter J.C."/>
            <person name="Gilna P."/>
            <person name="Han C.S."/>
            <person name="Lucas S."/>
            <person name="Misra M."/>
            <person name="Myers G.L."/>
            <person name="Richardson P."/>
            <person name="Tapia R."/>
            <person name="Thayer N."/>
            <person name="Thompson L.S."/>
            <person name="Brettin T.S."/>
            <person name="Henrissat B."/>
            <person name="Wilson D.B."/>
            <person name="McBride M.J."/>
        </authorList>
    </citation>
    <scope>NUCLEOTIDE SEQUENCE [LARGE SCALE GENOMIC DNA]</scope>
    <source>
        <strain evidence="8">ATCC 33406 / DSM 1761 / CIP 103989 / NBRC 15051 / NCIMB 9469 / D465</strain>
    </source>
</reference>
<evidence type="ECO:0000313" key="7">
    <source>
        <dbReference type="EMBL" id="ABG59404.1"/>
    </source>
</evidence>
<dbReference type="SUPFAM" id="SSF103088">
    <property type="entry name" value="OmpA-like"/>
    <property type="match status" value="1"/>
</dbReference>
<evidence type="ECO:0000313" key="8">
    <source>
        <dbReference type="Proteomes" id="UP000001822"/>
    </source>
</evidence>
<keyword evidence="5" id="KW-0732">Signal</keyword>
<dbReference type="CDD" id="cd07185">
    <property type="entry name" value="OmpA_C-like"/>
    <property type="match status" value="1"/>
</dbReference>
<gene>
    <name evidence="7" type="ordered locus">CHU_2141</name>
</gene>
<protein>
    <submittedName>
        <fullName evidence="7">Outer membrane protein</fullName>
    </submittedName>
</protein>
<proteinExistence type="predicted"/>
<dbReference type="Gene3D" id="2.60.40.1120">
    <property type="entry name" value="Carboxypeptidase-like, regulatory domain"/>
    <property type="match status" value="1"/>
</dbReference>
<dbReference type="InterPro" id="IPR036737">
    <property type="entry name" value="OmpA-like_sf"/>
</dbReference>
<dbReference type="PANTHER" id="PTHR30329:SF21">
    <property type="entry name" value="LIPOPROTEIN YIAD-RELATED"/>
    <property type="match status" value="1"/>
</dbReference>
<dbReference type="InterPro" id="IPR050330">
    <property type="entry name" value="Bact_OuterMem_StrucFunc"/>
</dbReference>
<evidence type="ECO:0000256" key="3">
    <source>
        <dbReference type="ARBA" id="ARBA00023237"/>
    </source>
</evidence>
<evidence type="ECO:0000256" key="5">
    <source>
        <dbReference type="SAM" id="SignalP"/>
    </source>
</evidence>
<evidence type="ECO:0000256" key="1">
    <source>
        <dbReference type="ARBA" id="ARBA00004442"/>
    </source>
</evidence>
<keyword evidence="8" id="KW-1185">Reference proteome</keyword>
<feature type="domain" description="OmpA-like" evidence="6">
    <location>
        <begin position="396"/>
        <end position="510"/>
    </location>
</feature>